<organism evidence="1 2">
    <name type="scientific">Ditylenchus dipsaci</name>
    <dbReference type="NCBI Taxonomy" id="166011"/>
    <lineage>
        <taxon>Eukaryota</taxon>
        <taxon>Metazoa</taxon>
        <taxon>Ecdysozoa</taxon>
        <taxon>Nematoda</taxon>
        <taxon>Chromadorea</taxon>
        <taxon>Rhabditida</taxon>
        <taxon>Tylenchina</taxon>
        <taxon>Tylenchomorpha</taxon>
        <taxon>Sphaerularioidea</taxon>
        <taxon>Anguinidae</taxon>
        <taxon>Anguininae</taxon>
        <taxon>Ditylenchus</taxon>
    </lineage>
</organism>
<name>A0A915DGA2_9BILA</name>
<evidence type="ECO:0000313" key="1">
    <source>
        <dbReference type="Proteomes" id="UP000887574"/>
    </source>
</evidence>
<reference evidence="2" key="1">
    <citation type="submission" date="2022-11" db="UniProtKB">
        <authorList>
            <consortium name="WormBaseParasite"/>
        </authorList>
    </citation>
    <scope>IDENTIFICATION</scope>
</reference>
<sequence>MASKNLIYPSAYFLRTQVAMCPLKTELLPKIQKEYQIYEYFTDIQPKYLTDMHWEKLFNECRTANDRVKYFKATAVLQHKEENDVIKRKEKFDKYQGALEEEMKKYGEGGMGYGPRLYELYRSPTAMIQITLLLPALKLHLL</sequence>
<dbReference type="AlphaFoldDB" id="A0A915DGA2"/>
<protein>
    <submittedName>
        <fullName evidence="2">Uncharacterized protein</fullName>
    </submittedName>
</protein>
<accession>A0A915DGA2</accession>
<dbReference type="Proteomes" id="UP000887574">
    <property type="component" value="Unplaced"/>
</dbReference>
<keyword evidence="1" id="KW-1185">Reference proteome</keyword>
<dbReference type="WBParaSite" id="jg19229">
    <property type="protein sequence ID" value="jg19229"/>
    <property type="gene ID" value="jg19229"/>
</dbReference>
<proteinExistence type="predicted"/>
<evidence type="ECO:0000313" key="2">
    <source>
        <dbReference type="WBParaSite" id="jg19229"/>
    </source>
</evidence>